<proteinExistence type="predicted"/>
<feature type="region of interest" description="Disordered" evidence="1">
    <location>
        <begin position="209"/>
        <end position="232"/>
    </location>
</feature>
<keyword evidence="3" id="KW-1185">Reference proteome</keyword>
<sequence>MSNRTKLRPAPRRGAGRSAAVSPSIWRRLAVPVAALVVGGLVGGWIGVATADPRSDTQQRIDALQAAEVKRDTEQVVRLTDQARRNADMLAPVMEAMYTALPAGAATPGPLAGAAQVEGWKAVTRKVVGDFAEAQSAGTAVNVARSGFATGARQLDLAVDTYAEAVKATDAQRPGLLALAARQRDSAVVTWSIGGTQLDSLNVDTGHGHQHVFLPSAPGQGAMTSDGSKEGN</sequence>
<evidence type="ECO:0000313" key="2">
    <source>
        <dbReference type="EMBL" id="GIG43832.1"/>
    </source>
</evidence>
<dbReference type="Proteomes" id="UP000660611">
    <property type="component" value="Unassembled WGS sequence"/>
</dbReference>
<organism evidence="2 3">
    <name type="scientific">Dactylosporangium siamense</name>
    <dbReference type="NCBI Taxonomy" id="685454"/>
    <lineage>
        <taxon>Bacteria</taxon>
        <taxon>Bacillati</taxon>
        <taxon>Actinomycetota</taxon>
        <taxon>Actinomycetes</taxon>
        <taxon>Micromonosporales</taxon>
        <taxon>Micromonosporaceae</taxon>
        <taxon>Dactylosporangium</taxon>
    </lineage>
</organism>
<protein>
    <submittedName>
        <fullName evidence="2">Uncharacterized protein</fullName>
    </submittedName>
</protein>
<dbReference type="AlphaFoldDB" id="A0A919PI52"/>
<evidence type="ECO:0000256" key="1">
    <source>
        <dbReference type="SAM" id="MobiDB-lite"/>
    </source>
</evidence>
<gene>
    <name evidence="2" type="ORF">Dsi01nite_018730</name>
</gene>
<accession>A0A919PI52</accession>
<dbReference type="RefSeq" id="WP_203845691.1">
    <property type="nucleotide sequence ID" value="NZ_BAAAVW010000006.1"/>
</dbReference>
<reference evidence="2" key="1">
    <citation type="submission" date="2021-01" db="EMBL/GenBank/DDBJ databases">
        <title>Whole genome shotgun sequence of Dactylosporangium siamense NBRC 106093.</title>
        <authorList>
            <person name="Komaki H."/>
            <person name="Tamura T."/>
        </authorList>
    </citation>
    <scope>NUCLEOTIDE SEQUENCE</scope>
    <source>
        <strain evidence="2">NBRC 106093</strain>
    </source>
</reference>
<dbReference type="EMBL" id="BONQ01000028">
    <property type="protein sequence ID" value="GIG43832.1"/>
    <property type="molecule type" value="Genomic_DNA"/>
</dbReference>
<comment type="caution">
    <text evidence="2">The sequence shown here is derived from an EMBL/GenBank/DDBJ whole genome shotgun (WGS) entry which is preliminary data.</text>
</comment>
<name>A0A919PI52_9ACTN</name>
<evidence type="ECO:0000313" key="3">
    <source>
        <dbReference type="Proteomes" id="UP000660611"/>
    </source>
</evidence>